<evidence type="ECO:0000313" key="3">
    <source>
        <dbReference type="Proteomes" id="UP000597762"/>
    </source>
</evidence>
<accession>A0A812AVN4</accession>
<comment type="caution">
    <text evidence="2">The sequence shown here is derived from an EMBL/GenBank/DDBJ whole genome shotgun (WGS) entry which is preliminary data.</text>
</comment>
<gene>
    <name evidence="2" type="ORF">SPHA_5891</name>
</gene>
<name>A0A812AVN4_ACAPH</name>
<dbReference type="AlphaFoldDB" id="A0A812AVN4"/>
<dbReference type="EMBL" id="CAHIKZ030000193">
    <property type="protein sequence ID" value="CAE1159284.1"/>
    <property type="molecule type" value="Genomic_DNA"/>
</dbReference>
<protein>
    <submittedName>
        <fullName evidence="2">Uncharacterized protein</fullName>
    </submittedName>
</protein>
<reference evidence="2" key="1">
    <citation type="submission" date="2021-01" db="EMBL/GenBank/DDBJ databases">
        <authorList>
            <person name="Li R."/>
            <person name="Bekaert M."/>
        </authorList>
    </citation>
    <scope>NUCLEOTIDE SEQUENCE</scope>
    <source>
        <strain evidence="2">Farmed</strain>
    </source>
</reference>
<sequence>MKKKIFVKQGTGEYLSTEKDYCIEEDLFKSSQHLRNIFLSFVLYLIECKMAETRSMKRGNTNNSQDTKGAPFSSKDLSYLNKLPSIAPNYGRKHYSVCYILKSKISRVLLYDNITQQRMLDRKLNLLGGEQRRVMQLLDYHRKLFENQKNLKHKRLTSHARSPVTQFEETKRVQPEVMTEGYQQQRLPEIVSGCSSFSCALNPSVSSQDTAKYSSLPHDKEFRACSQAYYDQMTKSGGSLTRNVDNSNGDNHNNFADSAPVLSSFKSQAKEIKMKFSNYDSDIRFVSLEKLLSPMDKISSSHVKCQVTFPMKTKDS</sequence>
<proteinExistence type="predicted"/>
<dbReference type="Proteomes" id="UP000597762">
    <property type="component" value="Unassembled WGS sequence"/>
</dbReference>
<organism evidence="2 3">
    <name type="scientific">Acanthosepion pharaonis</name>
    <name type="common">Pharaoh cuttlefish</name>
    <name type="synonym">Sepia pharaonis</name>
    <dbReference type="NCBI Taxonomy" id="158019"/>
    <lineage>
        <taxon>Eukaryota</taxon>
        <taxon>Metazoa</taxon>
        <taxon>Spiralia</taxon>
        <taxon>Lophotrochozoa</taxon>
        <taxon>Mollusca</taxon>
        <taxon>Cephalopoda</taxon>
        <taxon>Coleoidea</taxon>
        <taxon>Decapodiformes</taxon>
        <taxon>Sepiida</taxon>
        <taxon>Sepiina</taxon>
        <taxon>Sepiidae</taxon>
        <taxon>Acanthosepion</taxon>
    </lineage>
</organism>
<keyword evidence="3" id="KW-1185">Reference proteome</keyword>
<evidence type="ECO:0000256" key="1">
    <source>
        <dbReference type="SAM" id="MobiDB-lite"/>
    </source>
</evidence>
<feature type="region of interest" description="Disordered" evidence="1">
    <location>
        <begin position="156"/>
        <end position="178"/>
    </location>
</feature>
<evidence type="ECO:0000313" key="2">
    <source>
        <dbReference type="EMBL" id="CAE1159284.1"/>
    </source>
</evidence>
<dbReference type="OrthoDB" id="6114324at2759"/>